<sequence length="432" mass="47813">MSEDVVIKIEGLWKRYGLPLPEFVHTLSDLIRSKKANSTYNGDRRPMALRDLNLEIRRGETVGIVGRNGAGKSTLLKILAGVTAPTRGRVEIHGRIFPMIELNAGLHMELTGRENVRLLAAVMGLSRREIDAKLPDIEDFTELGEWFDKPVRMYSSGMLGRLGFGVAVNIESDVVLIDETFAVGDLKFQNKSLARVKEMRESGATILLVSHSLETLQFVAKRGILLEQGELISSGTALEAINAYETLVFRSEQGRLEHRVRSRITTKEANIFGARLYAEDGSTLTEIQAGQPFGIEVDLRLNRLLEKPMFSLGILNAAGILCKWNISAEDGLTEPGTCNRYLVRAWYPENKLSNGAYEVHFAARDNASFETLERVAGILSFAVTGPGRARGIVSGRCQWEFILQDECSEKSDSVSGETGKVPRDPRSLDSSQ</sequence>
<protein>
    <submittedName>
        <fullName evidence="7">ABC-type polysaccharide/polyol phosphate transport system, ATPase component</fullName>
    </submittedName>
</protein>
<dbReference type="OrthoDB" id="9809450at2"/>
<feature type="compositionally biased region" description="Basic and acidic residues" evidence="5">
    <location>
        <begin position="420"/>
        <end position="432"/>
    </location>
</feature>
<accession>I4C9Q0</accession>
<dbReference type="AlphaFoldDB" id="I4C9Q0"/>
<dbReference type="GO" id="GO:0016020">
    <property type="term" value="C:membrane"/>
    <property type="evidence" value="ECO:0007669"/>
    <property type="project" value="InterPro"/>
</dbReference>
<dbReference type="Pfam" id="PF00005">
    <property type="entry name" value="ABC_tran"/>
    <property type="match status" value="1"/>
</dbReference>
<reference evidence="8" key="1">
    <citation type="submission" date="2012-06" db="EMBL/GenBank/DDBJ databases">
        <title>Complete sequence of chromosome of Desulfomonile tiedjei DSM 6799.</title>
        <authorList>
            <person name="Lucas S."/>
            <person name="Copeland A."/>
            <person name="Lapidus A."/>
            <person name="Glavina del Rio T."/>
            <person name="Dalin E."/>
            <person name="Tice H."/>
            <person name="Bruce D."/>
            <person name="Goodwin L."/>
            <person name="Pitluck S."/>
            <person name="Peters L."/>
            <person name="Ovchinnikova G."/>
            <person name="Zeytun A."/>
            <person name="Lu M."/>
            <person name="Kyrpides N."/>
            <person name="Mavromatis K."/>
            <person name="Ivanova N."/>
            <person name="Brettin T."/>
            <person name="Detter J.C."/>
            <person name="Han C."/>
            <person name="Larimer F."/>
            <person name="Land M."/>
            <person name="Hauser L."/>
            <person name="Markowitz V."/>
            <person name="Cheng J.-F."/>
            <person name="Hugenholtz P."/>
            <person name="Woyke T."/>
            <person name="Wu D."/>
            <person name="Spring S."/>
            <person name="Schroeder M."/>
            <person name="Brambilla E."/>
            <person name="Klenk H.-P."/>
            <person name="Eisen J.A."/>
        </authorList>
    </citation>
    <scope>NUCLEOTIDE SEQUENCE [LARGE SCALE GENOMIC DNA]</scope>
    <source>
        <strain evidence="8">ATCC 49306 / DSM 6799 / DCB-1</strain>
    </source>
</reference>
<evidence type="ECO:0000256" key="3">
    <source>
        <dbReference type="ARBA" id="ARBA00022741"/>
    </source>
</evidence>
<proteinExistence type="inferred from homology"/>
<dbReference type="PANTHER" id="PTHR46743">
    <property type="entry name" value="TEICHOIC ACIDS EXPORT ATP-BINDING PROTEIN TAGH"/>
    <property type="match status" value="1"/>
</dbReference>
<gene>
    <name evidence="7" type="ordered locus">Desti_3645</name>
</gene>
<dbReference type="InterPro" id="IPR027417">
    <property type="entry name" value="P-loop_NTPase"/>
</dbReference>
<dbReference type="InterPro" id="IPR015860">
    <property type="entry name" value="ABC_transpr_TagH-like"/>
</dbReference>
<evidence type="ECO:0000256" key="1">
    <source>
        <dbReference type="ARBA" id="ARBA00005417"/>
    </source>
</evidence>
<dbReference type="EMBL" id="CP003360">
    <property type="protein sequence ID" value="AFM26291.1"/>
    <property type="molecule type" value="Genomic_DNA"/>
</dbReference>
<keyword evidence="4" id="KW-0067">ATP-binding</keyword>
<dbReference type="Pfam" id="PF14524">
    <property type="entry name" value="Wzt_C"/>
    <property type="match status" value="1"/>
</dbReference>
<dbReference type="GO" id="GO:0005524">
    <property type="term" value="F:ATP binding"/>
    <property type="evidence" value="ECO:0007669"/>
    <property type="project" value="UniProtKB-KW"/>
</dbReference>
<dbReference type="eggNOG" id="COG1134">
    <property type="taxonomic scope" value="Bacteria"/>
</dbReference>
<dbReference type="PANTHER" id="PTHR46743:SF2">
    <property type="entry name" value="TEICHOIC ACIDS EXPORT ATP-BINDING PROTEIN TAGH"/>
    <property type="match status" value="1"/>
</dbReference>
<evidence type="ECO:0000259" key="6">
    <source>
        <dbReference type="PROSITE" id="PS50893"/>
    </source>
</evidence>
<evidence type="ECO:0000313" key="8">
    <source>
        <dbReference type="Proteomes" id="UP000006055"/>
    </source>
</evidence>
<dbReference type="Proteomes" id="UP000006055">
    <property type="component" value="Chromosome"/>
</dbReference>
<dbReference type="CDD" id="cd03220">
    <property type="entry name" value="ABC_KpsT_Wzt"/>
    <property type="match status" value="1"/>
</dbReference>
<evidence type="ECO:0000256" key="4">
    <source>
        <dbReference type="ARBA" id="ARBA00022840"/>
    </source>
</evidence>
<dbReference type="PROSITE" id="PS50893">
    <property type="entry name" value="ABC_TRANSPORTER_2"/>
    <property type="match status" value="1"/>
</dbReference>
<dbReference type="HOGENOM" id="CLU_000604_101_1_7"/>
<keyword evidence="8" id="KW-1185">Reference proteome</keyword>
<dbReference type="RefSeq" id="WP_014811419.1">
    <property type="nucleotide sequence ID" value="NC_018025.1"/>
</dbReference>
<dbReference type="STRING" id="706587.Desti_3645"/>
<evidence type="ECO:0000313" key="7">
    <source>
        <dbReference type="EMBL" id="AFM26291.1"/>
    </source>
</evidence>
<organism evidence="7 8">
    <name type="scientific">Desulfomonile tiedjei (strain ATCC 49306 / DSM 6799 / DCB-1)</name>
    <dbReference type="NCBI Taxonomy" id="706587"/>
    <lineage>
        <taxon>Bacteria</taxon>
        <taxon>Pseudomonadati</taxon>
        <taxon>Thermodesulfobacteriota</taxon>
        <taxon>Desulfomonilia</taxon>
        <taxon>Desulfomonilales</taxon>
        <taxon>Desulfomonilaceae</taxon>
        <taxon>Desulfomonile</taxon>
    </lineage>
</organism>
<dbReference type="GO" id="GO:0140359">
    <property type="term" value="F:ABC-type transporter activity"/>
    <property type="evidence" value="ECO:0007669"/>
    <property type="project" value="InterPro"/>
</dbReference>
<feature type="domain" description="ABC transporter" evidence="6">
    <location>
        <begin position="31"/>
        <end position="253"/>
    </location>
</feature>
<dbReference type="KEGG" id="dti:Desti_3645"/>
<name>I4C9Q0_DESTA</name>
<dbReference type="InterPro" id="IPR003593">
    <property type="entry name" value="AAA+_ATPase"/>
</dbReference>
<feature type="region of interest" description="Disordered" evidence="5">
    <location>
        <begin position="409"/>
        <end position="432"/>
    </location>
</feature>
<dbReference type="Gene3D" id="2.70.50.60">
    <property type="entry name" value="abc- transporter (atp binding component) like domain"/>
    <property type="match status" value="1"/>
</dbReference>
<dbReference type="InterPro" id="IPR029439">
    <property type="entry name" value="Wzt_C"/>
</dbReference>
<dbReference type="SMART" id="SM00382">
    <property type="entry name" value="AAA"/>
    <property type="match status" value="1"/>
</dbReference>
<comment type="similarity">
    <text evidence="1">Belongs to the ABC transporter superfamily.</text>
</comment>
<keyword evidence="3" id="KW-0547">Nucleotide-binding</keyword>
<keyword evidence="2" id="KW-0813">Transport</keyword>
<evidence type="ECO:0000256" key="5">
    <source>
        <dbReference type="SAM" id="MobiDB-lite"/>
    </source>
</evidence>
<dbReference type="Gene3D" id="3.40.50.300">
    <property type="entry name" value="P-loop containing nucleotide triphosphate hydrolases"/>
    <property type="match status" value="1"/>
</dbReference>
<evidence type="ECO:0000256" key="2">
    <source>
        <dbReference type="ARBA" id="ARBA00022448"/>
    </source>
</evidence>
<dbReference type="InterPro" id="IPR003439">
    <property type="entry name" value="ABC_transporter-like_ATP-bd"/>
</dbReference>
<dbReference type="SUPFAM" id="SSF52540">
    <property type="entry name" value="P-loop containing nucleoside triphosphate hydrolases"/>
    <property type="match status" value="1"/>
</dbReference>
<dbReference type="InterPro" id="IPR050683">
    <property type="entry name" value="Bact_Polysacc_Export_ATP-bd"/>
</dbReference>
<dbReference type="GO" id="GO:0016887">
    <property type="term" value="F:ATP hydrolysis activity"/>
    <property type="evidence" value="ECO:0007669"/>
    <property type="project" value="InterPro"/>
</dbReference>